<dbReference type="Pfam" id="PF07727">
    <property type="entry name" value="RVT_2"/>
    <property type="match status" value="1"/>
</dbReference>
<dbReference type="InterPro" id="IPR013103">
    <property type="entry name" value="RVT_2"/>
</dbReference>
<evidence type="ECO:0000313" key="3">
    <source>
        <dbReference type="Proteomes" id="UP000489600"/>
    </source>
</evidence>
<accession>A0A565BMF5</accession>
<protein>
    <recommendedName>
        <fullName evidence="1">Reverse transcriptase Ty1/copia-type domain-containing protein</fullName>
    </recommendedName>
</protein>
<evidence type="ECO:0000259" key="1">
    <source>
        <dbReference type="Pfam" id="PF07727"/>
    </source>
</evidence>
<comment type="caution">
    <text evidence="2">The sequence shown here is derived from an EMBL/GenBank/DDBJ whole genome shotgun (WGS) entry which is preliminary data.</text>
</comment>
<feature type="domain" description="Reverse transcriptase Ty1/copia-type" evidence="1">
    <location>
        <begin position="29"/>
        <end position="192"/>
    </location>
</feature>
<dbReference type="AlphaFoldDB" id="A0A565BMF5"/>
<reference evidence="2" key="1">
    <citation type="submission" date="2019-07" db="EMBL/GenBank/DDBJ databases">
        <authorList>
            <person name="Dittberner H."/>
        </authorList>
    </citation>
    <scope>NUCLEOTIDE SEQUENCE [LARGE SCALE GENOMIC DNA]</scope>
</reference>
<evidence type="ECO:0000313" key="2">
    <source>
        <dbReference type="EMBL" id="VVB02379.1"/>
    </source>
</evidence>
<dbReference type="OrthoDB" id="1166568at2759"/>
<name>A0A565BMF5_9BRAS</name>
<proteinExistence type="predicted"/>
<sequence>MENEDSQVTQNEGWLKACQEELNQCFKNGVWDSVRRSDKVTSNTLKWVCKDQTNEYGTVVRRKAHLVAQPYSEEEDCDSDENVASAVCFESLHLLLEVACFLNVRLHHMSVKEAVLDHEPGCAERVLHPTEVVCTVNQTKGVWYDNITKYMLANGCIRGRADKNLFALRSGGHLLFVQVYGCDLVFGSTNIGKTAYSSMNYIVADFLYMKY</sequence>
<dbReference type="Proteomes" id="UP000489600">
    <property type="component" value="Unassembled WGS sequence"/>
</dbReference>
<organism evidence="2 3">
    <name type="scientific">Arabis nemorensis</name>
    <dbReference type="NCBI Taxonomy" id="586526"/>
    <lineage>
        <taxon>Eukaryota</taxon>
        <taxon>Viridiplantae</taxon>
        <taxon>Streptophyta</taxon>
        <taxon>Embryophyta</taxon>
        <taxon>Tracheophyta</taxon>
        <taxon>Spermatophyta</taxon>
        <taxon>Magnoliopsida</taxon>
        <taxon>eudicotyledons</taxon>
        <taxon>Gunneridae</taxon>
        <taxon>Pentapetalae</taxon>
        <taxon>rosids</taxon>
        <taxon>malvids</taxon>
        <taxon>Brassicales</taxon>
        <taxon>Brassicaceae</taxon>
        <taxon>Arabideae</taxon>
        <taxon>Arabis</taxon>
    </lineage>
</organism>
<keyword evidence="3" id="KW-1185">Reference proteome</keyword>
<gene>
    <name evidence="2" type="ORF">ANE_LOCUS12823</name>
</gene>
<dbReference type="EMBL" id="CABITT030000004">
    <property type="protein sequence ID" value="VVB02379.1"/>
    <property type="molecule type" value="Genomic_DNA"/>
</dbReference>